<evidence type="ECO:0000256" key="1">
    <source>
        <dbReference type="SAM" id="SignalP"/>
    </source>
</evidence>
<evidence type="ECO:0000313" key="3">
    <source>
        <dbReference type="Proteomes" id="UP000585050"/>
    </source>
</evidence>
<dbReference type="InterPro" id="IPR025535">
    <property type="entry name" value="DUF4421"/>
</dbReference>
<dbReference type="AlphaFoldDB" id="A0A7X8SJE2"/>
<keyword evidence="3" id="KW-1185">Reference proteome</keyword>
<sequence>MQQILKTLLFYLFWLSTSSTFGQSTMDSLHQNNSHVRDIMDKVSLSAYFSNSKLNLIFNNYPPKSWWDNDGLTRRNRPNDIVYRPNNSYLVGLGFSFGNLGVRASIQTPYSQYDESIYGKSSVFRLRVDGFVKKWYLDAEYYRYSGFLDSTPQYYDSLQTTPAPLIRDDIITRSINLHGVRFNNKKFSYKAIFKQKEIQLRSAFTTYYKFRFRSENYNALEPFLPPLARNPDSTYGTMTKLRMFDLTAIGGVAGVLVYKGFYVGGMLGIGAGGQYQTFTLQDGSDGHYSFLPALDFKASGGYNTERLFITMQINSEISYSALPNTFNQEFLAISYFTSFEINCGYRFNMGPNLHKAVLWANDVINSTINTVLTGGKGTHSKRNRPNEE</sequence>
<dbReference type="RefSeq" id="WP_168882011.1">
    <property type="nucleotide sequence ID" value="NZ_JABAIL010000002.1"/>
</dbReference>
<name>A0A7X8SJE2_9BACT</name>
<dbReference type="Pfam" id="PF14391">
    <property type="entry name" value="DUF4421"/>
    <property type="match status" value="1"/>
</dbReference>
<dbReference type="Proteomes" id="UP000585050">
    <property type="component" value="Unassembled WGS sequence"/>
</dbReference>
<reference evidence="2 3" key="1">
    <citation type="submission" date="2020-04" db="EMBL/GenBank/DDBJ databases">
        <title>Flammeovirga sp. SR4, a novel species isolated from seawater.</title>
        <authorList>
            <person name="Wang X."/>
        </authorList>
    </citation>
    <scope>NUCLEOTIDE SEQUENCE [LARGE SCALE GENOMIC DNA]</scope>
    <source>
        <strain evidence="2 3">SR4</strain>
    </source>
</reference>
<dbReference type="EMBL" id="JABAIL010000002">
    <property type="protein sequence ID" value="NLR91319.1"/>
    <property type="molecule type" value="Genomic_DNA"/>
</dbReference>
<proteinExistence type="predicted"/>
<keyword evidence="1" id="KW-0732">Signal</keyword>
<evidence type="ECO:0000313" key="2">
    <source>
        <dbReference type="EMBL" id="NLR91319.1"/>
    </source>
</evidence>
<gene>
    <name evidence="2" type="ORF">HGP29_08880</name>
</gene>
<feature type="signal peptide" evidence="1">
    <location>
        <begin position="1"/>
        <end position="22"/>
    </location>
</feature>
<comment type="caution">
    <text evidence="2">The sequence shown here is derived from an EMBL/GenBank/DDBJ whole genome shotgun (WGS) entry which is preliminary data.</text>
</comment>
<protein>
    <submittedName>
        <fullName evidence="2">DUF4421 domain-containing protein</fullName>
    </submittedName>
</protein>
<organism evidence="2 3">
    <name type="scientific">Flammeovirga agarivorans</name>
    <dbReference type="NCBI Taxonomy" id="2726742"/>
    <lineage>
        <taxon>Bacteria</taxon>
        <taxon>Pseudomonadati</taxon>
        <taxon>Bacteroidota</taxon>
        <taxon>Cytophagia</taxon>
        <taxon>Cytophagales</taxon>
        <taxon>Flammeovirgaceae</taxon>
        <taxon>Flammeovirga</taxon>
    </lineage>
</organism>
<feature type="chain" id="PRO_5031089092" evidence="1">
    <location>
        <begin position="23"/>
        <end position="388"/>
    </location>
</feature>
<accession>A0A7X8SJE2</accession>